<sequence>MSQPKTRRHQDKPDKISFFAQKKGAALAKQIDTAGHQDGADHSGGSSPRSEAESLHDGEPLTAAFLKRALDEQSQRLVATWQSSVAELKRDLQDVGSRTTHVEAKMEDLVDAHNASTEHLKSLTDQIQKCEAKLMDLEDRSRRSNIRLRGIPETVLPADLPSYVHSFFKLLTPEIPTDMLLLDRLHRVPKPQHIATSLPRDVLLKAHYFHVKDLLMRRSRTVKDLPAEYTSIKMFSDLSAATLKQRKTFQQVTETLRANRILYRWGLPCSSDCLEKWNHHHSTNSRRRHTPPASMESNRHRRHTSPETTETSGQGLAHRRLRPYRKYTRFGGLHVLIRLTINIDSWLLIPQGPAR</sequence>
<proteinExistence type="predicted"/>
<accession>A0AAD1T2I2</accession>
<keyword evidence="4" id="KW-1185">Reference proteome</keyword>
<feature type="compositionally biased region" description="Basic residues" evidence="2">
    <location>
        <begin position="1"/>
        <end position="10"/>
    </location>
</feature>
<dbReference type="Gene3D" id="3.30.70.1820">
    <property type="entry name" value="L1 transposable element, RRM domain"/>
    <property type="match status" value="1"/>
</dbReference>
<reference evidence="3" key="1">
    <citation type="submission" date="2022-03" db="EMBL/GenBank/DDBJ databases">
        <authorList>
            <person name="Alioto T."/>
            <person name="Alioto T."/>
            <person name="Gomez Garrido J."/>
        </authorList>
    </citation>
    <scope>NUCLEOTIDE SEQUENCE</scope>
</reference>
<dbReference type="PANTHER" id="PTHR11505">
    <property type="entry name" value="L1 TRANSPOSABLE ELEMENT-RELATED"/>
    <property type="match status" value="1"/>
</dbReference>
<dbReference type="Proteomes" id="UP001295444">
    <property type="component" value="Chromosome 09"/>
</dbReference>
<feature type="region of interest" description="Disordered" evidence="2">
    <location>
        <begin position="1"/>
        <end position="56"/>
    </location>
</feature>
<keyword evidence="1" id="KW-0175">Coiled coil</keyword>
<dbReference type="AlphaFoldDB" id="A0AAD1T2I2"/>
<feature type="compositionally biased region" description="Basic residues" evidence="2">
    <location>
        <begin position="281"/>
        <end position="290"/>
    </location>
</feature>
<name>A0AAD1T2I2_PELCU</name>
<dbReference type="EMBL" id="OW240920">
    <property type="protein sequence ID" value="CAH2313971.1"/>
    <property type="molecule type" value="Genomic_DNA"/>
</dbReference>
<feature type="region of interest" description="Disordered" evidence="2">
    <location>
        <begin position="281"/>
        <end position="318"/>
    </location>
</feature>
<evidence type="ECO:0000313" key="3">
    <source>
        <dbReference type="EMBL" id="CAH2313971.1"/>
    </source>
</evidence>
<gene>
    <name evidence="3" type="ORF">PECUL_23A042908</name>
</gene>
<evidence type="ECO:0000313" key="4">
    <source>
        <dbReference type="Proteomes" id="UP001295444"/>
    </source>
</evidence>
<organism evidence="3 4">
    <name type="scientific">Pelobates cultripes</name>
    <name type="common">Western spadefoot toad</name>
    <dbReference type="NCBI Taxonomy" id="61616"/>
    <lineage>
        <taxon>Eukaryota</taxon>
        <taxon>Metazoa</taxon>
        <taxon>Chordata</taxon>
        <taxon>Craniata</taxon>
        <taxon>Vertebrata</taxon>
        <taxon>Euteleostomi</taxon>
        <taxon>Amphibia</taxon>
        <taxon>Batrachia</taxon>
        <taxon>Anura</taxon>
        <taxon>Pelobatoidea</taxon>
        <taxon>Pelobatidae</taxon>
        <taxon>Pelobates</taxon>
    </lineage>
</organism>
<feature type="coiled-coil region" evidence="1">
    <location>
        <begin position="120"/>
        <end position="147"/>
    </location>
</feature>
<evidence type="ECO:0000256" key="1">
    <source>
        <dbReference type="SAM" id="Coils"/>
    </source>
</evidence>
<dbReference type="InterPro" id="IPR004244">
    <property type="entry name" value="Transposase_22"/>
</dbReference>
<protein>
    <submittedName>
        <fullName evidence="3">Uncharacterized protein</fullName>
    </submittedName>
</protein>
<evidence type="ECO:0000256" key="2">
    <source>
        <dbReference type="SAM" id="MobiDB-lite"/>
    </source>
</evidence>